<gene>
    <name evidence="1" type="ORF">BV22DRAFT_1030410</name>
</gene>
<keyword evidence="2" id="KW-1185">Reference proteome</keyword>
<accession>A0ACB8BUY8</accession>
<dbReference type="Proteomes" id="UP000790709">
    <property type="component" value="Unassembled WGS sequence"/>
</dbReference>
<comment type="caution">
    <text evidence="1">The sequence shown here is derived from an EMBL/GenBank/DDBJ whole genome shotgun (WGS) entry which is preliminary data.</text>
</comment>
<proteinExistence type="predicted"/>
<evidence type="ECO:0000313" key="2">
    <source>
        <dbReference type="Proteomes" id="UP000790709"/>
    </source>
</evidence>
<organism evidence="1 2">
    <name type="scientific">Leucogyrophana mollusca</name>
    <dbReference type="NCBI Taxonomy" id="85980"/>
    <lineage>
        <taxon>Eukaryota</taxon>
        <taxon>Fungi</taxon>
        <taxon>Dikarya</taxon>
        <taxon>Basidiomycota</taxon>
        <taxon>Agaricomycotina</taxon>
        <taxon>Agaricomycetes</taxon>
        <taxon>Agaricomycetidae</taxon>
        <taxon>Boletales</taxon>
        <taxon>Boletales incertae sedis</taxon>
        <taxon>Leucogyrophana</taxon>
    </lineage>
</organism>
<dbReference type="EMBL" id="MU266350">
    <property type="protein sequence ID" value="KAH7928663.1"/>
    <property type="molecule type" value="Genomic_DNA"/>
</dbReference>
<protein>
    <submittedName>
        <fullName evidence="1">Uncharacterized protein</fullName>
    </submittedName>
</protein>
<reference evidence="1" key="1">
    <citation type="journal article" date="2021" name="New Phytol.">
        <title>Evolutionary innovations through gain and loss of genes in the ectomycorrhizal Boletales.</title>
        <authorList>
            <person name="Wu G."/>
            <person name="Miyauchi S."/>
            <person name="Morin E."/>
            <person name="Kuo A."/>
            <person name="Drula E."/>
            <person name="Varga T."/>
            <person name="Kohler A."/>
            <person name="Feng B."/>
            <person name="Cao Y."/>
            <person name="Lipzen A."/>
            <person name="Daum C."/>
            <person name="Hundley H."/>
            <person name="Pangilinan J."/>
            <person name="Johnson J."/>
            <person name="Barry K."/>
            <person name="LaButti K."/>
            <person name="Ng V."/>
            <person name="Ahrendt S."/>
            <person name="Min B."/>
            <person name="Choi I.G."/>
            <person name="Park H."/>
            <person name="Plett J.M."/>
            <person name="Magnuson J."/>
            <person name="Spatafora J.W."/>
            <person name="Nagy L.G."/>
            <person name="Henrissat B."/>
            <person name="Grigoriev I.V."/>
            <person name="Yang Z.L."/>
            <person name="Xu J."/>
            <person name="Martin F.M."/>
        </authorList>
    </citation>
    <scope>NUCLEOTIDE SEQUENCE</scope>
    <source>
        <strain evidence="1">KUC20120723A-06</strain>
    </source>
</reference>
<name>A0ACB8BUY8_9AGAM</name>
<evidence type="ECO:0000313" key="1">
    <source>
        <dbReference type="EMBL" id="KAH7928663.1"/>
    </source>
</evidence>
<sequence>MIFPITSTVKHCKKFATHVGGSLRSLGHPLLRLASNSSDGAVLHLPGLTRNASRSTFTKQSRSIWVQRAIKITVCATLTLTIHEVYKMEQDRRVRAARRNHEAEIWSKLSPHFDPNDYHQCRARIPEFLEFYGPEVSASYERAMRGLQPQYEPFFKSVACAFCRQMRAILTTYRSPTDDGASKHLDDALVTFQQRVYHALMTPRRGIYDRDIVRFFQRSAQLQAQAKAGLNYRVIR</sequence>